<organism evidence="5 6">
    <name type="scientific">Lithohypha guttulata</name>
    <dbReference type="NCBI Taxonomy" id="1690604"/>
    <lineage>
        <taxon>Eukaryota</taxon>
        <taxon>Fungi</taxon>
        <taxon>Dikarya</taxon>
        <taxon>Ascomycota</taxon>
        <taxon>Pezizomycotina</taxon>
        <taxon>Eurotiomycetes</taxon>
        <taxon>Chaetothyriomycetidae</taxon>
        <taxon>Chaetothyriales</taxon>
        <taxon>Trichomeriaceae</taxon>
        <taxon>Lithohypha</taxon>
    </lineage>
</organism>
<evidence type="ECO:0000256" key="1">
    <source>
        <dbReference type="PROSITE-ProRule" id="PRU00042"/>
    </source>
</evidence>
<evidence type="ECO:0000259" key="4">
    <source>
        <dbReference type="PROSITE" id="PS50157"/>
    </source>
</evidence>
<keyword evidence="3" id="KW-0472">Membrane</keyword>
<accession>A0AAN7T458</accession>
<sequence>MAATLGLRWALTVYGMIDLVVPYLLGRELNARRLSFNRRVGDMLLRTRFTRSRGRFLLRRLKHGIINTVRPPKSPLLNLPYEIREQIYRAMCTSESDGRVIGLMNLLLIDKQIYLETLPITDQIEHVIRMGDLQGYEVSDVEFMGLPKILKLEKSFDWHMASLKHLVLEVAICGIGSMTPDCFDVNISHNAKDQWRNLKRLIGIWPEIREEPLTSIRIDLRMSECSSKCKTYRADFIRVIRNFKRTKVWAETGDCAVHRGNRSLLLPLARAFNQGRRNWVKQSNVGNNLIVNYDSQVLKNHAAEAGSEGDQAEKFKKQRAKWSVMPTADTSRSNSAVWPEWTGKEEKYIEDKMLQRTRDCDDEYECRECLAVFDKPRDLRQHIARGRQRVESKQSPSTEVKWS</sequence>
<keyword evidence="3" id="KW-0812">Transmembrane</keyword>
<keyword evidence="1" id="KW-0479">Metal-binding</keyword>
<proteinExistence type="predicted"/>
<keyword evidence="3" id="KW-1133">Transmembrane helix</keyword>
<feature type="region of interest" description="Disordered" evidence="2">
    <location>
        <begin position="304"/>
        <end position="337"/>
    </location>
</feature>
<keyword evidence="1" id="KW-0862">Zinc</keyword>
<feature type="domain" description="C2H2-type" evidence="4">
    <location>
        <begin position="364"/>
        <end position="396"/>
    </location>
</feature>
<name>A0AAN7T458_9EURO</name>
<dbReference type="AlphaFoldDB" id="A0AAN7T458"/>
<feature type="compositionally biased region" description="Polar residues" evidence="2">
    <location>
        <begin position="393"/>
        <end position="403"/>
    </location>
</feature>
<protein>
    <recommendedName>
        <fullName evidence="4">C2H2-type domain-containing protein</fullName>
    </recommendedName>
</protein>
<dbReference type="GO" id="GO:0008270">
    <property type="term" value="F:zinc ion binding"/>
    <property type="evidence" value="ECO:0007669"/>
    <property type="project" value="UniProtKB-KW"/>
</dbReference>
<reference evidence="5 6" key="1">
    <citation type="submission" date="2023-08" db="EMBL/GenBank/DDBJ databases">
        <title>Black Yeasts Isolated from many extreme environments.</title>
        <authorList>
            <person name="Coleine C."/>
            <person name="Stajich J.E."/>
            <person name="Selbmann L."/>
        </authorList>
    </citation>
    <scope>NUCLEOTIDE SEQUENCE [LARGE SCALE GENOMIC DNA]</scope>
    <source>
        <strain evidence="5 6">CCFEE 5910</strain>
    </source>
</reference>
<evidence type="ECO:0000256" key="3">
    <source>
        <dbReference type="SAM" id="Phobius"/>
    </source>
</evidence>
<evidence type="ECO:0000313" key="6">
    <source>
        <dbReference type="Proteomes" id="UP001309876"/>
    </source>
</evidence>
<evidence type="ECO:0000256" key="2">
    <source>
        <dbReference type="SAM" id="MobiDB-lite"/>
    </source>
</evidence>
<dbReference type="PROSITE" id="PS50157">
    <property type="entry name" value="ZINC_FINGER_C2H2_2"/>
    <property type="match status" value="1"/>
</dbReference>
<keyword evidence="6" id="KW-1185">Reference proteome</keyword>
<keyword evidence="1" id="KW-0863">Zinc-finger</keyword>
<feature type="transmembrane region" description="Helical" evidence="3">
    <location>
        <begin position="6"/>
        <end position="25"/>
    </location>
</feature>
<evidence type="ECO:0000313" key="5">
    <source>
        <dbReference type="EMBL" id="KAK5090058.1"/>
    </source>
</evidence>
<gene>
    <name evidence="5" type="ORF">LTR05_000227</name>
</gene>
<dbReference type="Proteomes" id="UP001309876">
    <property type="component" value="Unassembled WGS sequence"/>
</dbReference>
<feature type="region of interest" description="Disordered" evidence="2">
    <location>
        <begin position="384"/>
        <end position="403"/>
    </location>
</feature>
<dbReference type="EMBL" id="JAVRRJ010000001">
    <property type="protein sequence ID" value="KAK5090058.1"/>
    <property type="molecule type" value="Genomic_DNA"/>
</dbReference>
<comment type="caution">
    <text evidence="5">The sequence shown here is derived from an EMBL/GenBank/DDBJ whole genome shotgun (WGS) entry which is preliminary data.</text>
</comment>
<dbReference type="InterPro" id="IPR013087">
    <property type="entry name" value="Znf_C2H2_type"/>
</dbReference>